<dbReference type="Proteomes" id="UP000266861">
    <property type="component" value="Unassembled WGS sequence"/>
</dbReference>
<reference evidence="1 2" key="1">
    <citation type="submission" date="2018-08" db="EMBL/GenBank/DDBJ databases">
        <title>Genome and evolution of the arbuscular mycorrhizal fungus Diversispora epigaea (formerly Glomus versiforme) and its bacterial endosymbionts.</title>
        <authorList>
            <person name="Sun X."/>
            <person name="Fei Z."/>
            <person name="Harrison M."/>
        </authorList>
    </citation>
    <scope>NUCLEOTIDE SEQUENCE [LARGE SCALE GENOMIC DNA]</scope>
    <source>
        <strain evidence="1 2">IT104</strain>
    </source>
</reference>
<dbReference type="EMBL" id="PQFF01000123">
    <property type="protein sequence ID" value="RHZ80761.1"/>
    <property type="molecule type" value="Genomic_DNA"/>
</dbReference>
<comment type="caution">
    <text evidence="1">The sequence shown here is derived from an EMBL/GenBank/DDBJ whole genome shotgun (WGS) entry which is preliminary data.</text>
</comment>
<dbReference type="OrthoDB" id="3437960at2759"/>
<accession>A0A397IXS5</accession>
<sequence length="243" mass="28327">MLYERDAKAPPEEAKLSEENVWLCANRDFVIKVILSRNRIMMNGGLFPANFVKFIDSEEIPNRNNKVVGYDVDLNLYEYDEIERKEVHEAKSEEHLKLYMIMLKDTSLPILILYQKFGGKVQKKSLSLGIKPCLVAKVFRSFSWNQTVPSISKWTSSEFLSHQRKMKYDPCGRGENGRSKENLCRWNSCTDEEEGSDELIEHLGLDHLRTQDHCFKWQGCYLRFQTFEELTGHFSEGHIGDGY</sequence>
<dbReference type="STRING" id="1348612.A0A397IXS5"/>
<name>A0A397IXS5_9GLOM</name>
<keyword evidence="2" id="KW-1185">Reference proteome</keyword>
<protein>
    <submittedName>
        <fullName evidence="1">Uncharacterized protein</fullName>
    </submittedName>
</protein>
<evidence type="ECO:0000313" key="2">
    <source>
        <dbReference type="Proteomes" id="UP000266861"/>
    </source>
</evidence>
<gene>
    <name evidence="1" type="ORF">Glove_132g104</name>
</gene>
<organism evidence="1 2">
    <name type="scientific">Diversispora epigaea</name>
    <dbReference type="NCBI Taxonomy" id="1348612"/>
    <lineage>
        <taxon>Eukaryota</taxon>
        <taxon>Fungi</taxon>
        <taxon>Fungi incertae sedis</taxon>
        <taxon>Mucoromycota</taxon>
        <taxon>Glomeromycotina</taxon>
        <taxon>Glomeromycetes</taxon>
        <taxon>Diversisporales</taxon>
        <taxon>Diversisporaceae</taxon>
        <taxon>Diversispora</taxon>
    </lineage>
</organism>
<evidence type="ECO:0000313" key="1">
    <source>
        <dbReference type="EMBL" id="RHZ80761.1"/>
    </source>
</evidence>
<dbReference type="AlphaFoldDB" id="A0A397IXS5"/>
<proteinExistence type="predicted"/>